<dbReference type="InterPro" id="IPR051924">
    <property type="entry name" value="GST_Kappa/NadH"/>
</dbReference>
<dbReference type="Proteomes" id="UP001217089">
    <property type="component" value="Unassembled WGS sequence"/>
</dbReference>
<accession>A0ABQ9FRH3</accession>
<dbReference type="InterPro" id="IPR014440">
    <property type="entry name" value="HCCAis_GSTk"/>
</dbReference>
<dbReference type="EC" id="2.5.1.18" evidence="1"/>
<dbReference type="InterPro" id="IPR001853">
    <property type="entry name" value="DSBA-like_thioredoxin_dom"/>
</dbReference>
<evidence type="ECO:0000313" key="4">
    <source>
        <dbReference type="Proteomes" id="UP001217089"/>
    </source>
</evidence>
<dbReference type="EMBL" id="JARBDR010000141">
    <property type="protein sequence ID" value="KAJ8319835.1"/>
    <property type="molecule type" value="Genomic_DNA"/>
</dbReference>
<sequence>MTAPVRKSVELFYDVISPYSWIAFEVLCRYNKRWNMDLKLKPFFLGGIMQGSGNKPPALVANKAQYMIHDLNRLANYYAVPINLQSFATHNDVVNSFQDFFHVMFTKGSLSAGRYITAVDMKKPEYTEQVSRELWFRIWNRDEDATDSNSLRQAGKKAGLSDDFNDECVEKVKDQAVKDRLKHHTQEALDLGAFGSPTIIANINNKKELIFGTDRFLILASMLGEEWQGPLVELSKCKDPN</sequence>
<organism evidence="3 4">
    <name type="scientific">Tegillarca granosa</name>
    <name type="common">Malaysian cockle</name>
    <name type="synonym">Anadara granosa</name>
    <dbReference type="NCBI Taxonomy" id="220873"/>
    <lineage>
        <taxon>Eukaryota</taxon>
        <taxon>Metazoa</taxon>
        <taxon>Spiralia</taxon>
        <taxon>Lophotrochozoa</taxon>
        <taxon>Mollusca</taxon>
        <taxon>Bivalvia</taxon>
        <taxon>Autobranchia</taxon>
        <taxon>Pteriomorphia</taxon>
        <taxon>Arcoida</taxon>
        <taxon>Arcoidea</taxon>
        <taxon>Arcidae</taxon>
        <taxon>Tegillarca</taxon>
    </lineage>
</organism>
<dbReference type="InterPro" id="IPR036249">
    <property type="entry name" value="Thioredoxin-like_sf"/>
</dbReference>
<dbReference type="PANTHER" id="PTHR42943">
    <property type="entry name" value="GLUTATHIONE S-TRANSFERASE KAPPA"/>
    <property type="match status" value="1"/>
</dbReference>
<comment type="catalytic activity">
    <reaction evidence="1">
        <text>RX + glutathione = an S-substituted glutathione + a halide anion + H(+)</text>
        <dbReference type="Rhea" id="RHEA:16437"/>
        <dbReference type="ChEBI" id="CHEBI:15378"/>
        <dbReference type="ChEBI" id="CHEBI:16042"/>
        <dbReference type="ChEBI" id="CHEBI:17792"/>
        <dbReference type="ChEBI" id="CHEBI:57925"/>
        <dbReference type="ChEBI" id="CHEBI:90779"/>
        <dbReference type="EC" id="2.5.1.18"/>
    </reaction>
</comment>
<evidence type="ECO:0000256" key="1">
    <source>
        <dbReference type="PIRNR" id="PIRNR006386"/>
    </source>
</evidence>
<dbReference type="Pfam" id="PF01323">
    <property type="entry name" value="DSBA"/>
    <property type="match status" value="1"/>
</dbReference>
<gene>
    <name evidence="3" type="ORF">KUTeg_001422</name>
</gene>
<feature type="domain" description="DSBA-like thioredoxin" evidence="2">
    <location>
        <begin position="9"/>
        <end position="222"/>
    </location>
</feature>
<evidence type="ECO:0000259" key="2">
    <source>
        <dbReference type="Pfam" id="PF01323"/>
    </source>
</evidence>
<comment type="caution">
    <text evidence="3">The sequence shown here is derived from an EMBL/GenBank/DDBJ whole genome shotgun (WGS) entry which is preliminary data.</text>
</comment>
<dbReference type="PIRSF" id="PIRSF006386">
    <property type="entry name" value="HCCAis_GSTk"/>
    <property type="match status" value="1"/>
</dbReference>
<keyword evidence="4" id="KW-1185">Reference proteome</keyword>
<comment type="similarity">
    <text evidence="1">Belongs to the GST superfamily. Kappa family.</text>
</comment>
<keyword evidence="1" id="KW-0808">Transferase</keyword>
<dbReference type="SUPFAM" id="SSF52833">
    <property type="entry name" value="Thioredoxin-like"/>
    <property type="match status" value="1"/>
</dbReference>
<proteinExistence type="inferred from homology"/>
<protein>
    <recommendedName>
        <fullName evidence="1">Glutathione S-transferase kappa</fullName>
        <ecNumber evidence="1">2.5.1.18</ecNumber>
    </recommendedName>
</protein>
<evidence type="ECO:0000313" key="3">
    <source>
        <dbReference type="EMBL" id="KAJ8319835.1"/>
    </source>
</evidence>
<reference evidence="3 4" key="1">
    <citation type="submission" date="2022-12" db="EMBL/GenBank/DDBJ databases">
        <title>Chromosome-level genome of Tegillarca granosa.</title>
        <authorList>
            <person name="Kim J."/>
        </authorList>
    </citation>
    <scope>NUCLEOTIDE SEQUENCE [LARGE SCALE GENOMIC DNA]</scope>
    <source>
        <strain evidence="3">Teg-2019</strain>
        <tissue evidence="3">Adductor muscle</tissue>
    </source>
</reference>
<name>A0ABQ9FRH3_TEGGR</name>
<dbReference type="Gene3D" id="3.40.30.10">
    <property type="entry name" value="Glutaredoxin"/>
    <property type="match status" value="1"/>
</dbReference>
<dbReference type="PANTHER" id="PTHR42943:SF2">
    <property type="entry name" value="GLUTATHIONE S-TRANSFERASE KAPPA 1"/>
    <property type="match status" value="1"/>
</dbReference>